<dbReference type="EMBL" id="MT138075">
    <property type="protein sequence ID" value="QKN88899.1"/>
    <property type="molecule type" value="Genomic_DNA"/>
</dbReference>
<organism evidence="1">
    <name type="scientific">Cressdnaviricota sp</name>
    <dbReference type="NCBI Taxonomy" id="2748378"/>
    <lineage>
        <taxon>Viruses</taxon>
        <taxon>Monodnaviria</taxon>
        <taxon>Shotokuvirae</taxon>
        <taxon>Cressdnaviricota</taxon>
    </lineage>
</organism>
<sequence length="264" mass="28995">MGKRARSGSVGSASAKKRRRMGNRYYARKVYRPTYVRPGYGAIGRTPGGGVIGEMKYFDTFVDQVQIPGSNAAWLNTTIDPSTFNTLCVPVVGAGYNQRIGKEIKVLKIKIRGQIKANETQIATGSFNGYSVRFGVFQDMQTNATQANASLVMSPTPTDEGAPYTFQNIDNFGRFKVLKDKIVTLQDPNLIGATPTIGQNGLTKTFKMSIKFRQPVNIRFNQANGGTIADIIDNSFHVFANSNYISGGAGEPRITYLCRVCYKE</sequence>
<proteinExistence type="predicted"/>
<accession>A0A6M9Z7X5</accession>
<protein>
    <submittedName>
        <fullName evidence="1">Capsid protein</fullName>
    </submittedName>
</protein>
<dbReference type="Gene3D" id="2.60.120.20">
    <property type="match status" value="1"/>
</dbReference>
<dbReference type="InterPro" id="IPR029053">
    <property type="entry name" value="Viral_coat"/>
</dbReference>
<reference evidence="1" key="1">
    <citation type="submission" date="2020-01" db="EMBL/GenBank/DDBJ databases">
        <title>Viral genomes from wild and zoo birds in China.</title>
        <authorList>
            <person name="Yao Y."/>
            <person name="Shan T."/>
            <person name="Yang S."/>
            <person name="Zhang W."/>
        </authorList>
    </citation>
    <scope>NUCLEOTIDE SEQUENCE</scope>
    <source>
        <strain evidence="1">Tou80cre3</strain>
    </source>
</reference>
<evidence type="ECO:0000313" key="1">
    <source>
        <dbReference type="EMBL" id="QKN88899.1"/>
    </source>
</evidence>
<name>A0A6M9Z7X5_9VIRU</name>